<reference evidence="18 19" key="1">
    <citation type="submission" date="2015-09" db="EMBL/GenBank/DDBJ databases">
        <authorList>
            <consortium name="Swine Surveillance"/>
        </authorList>
    </citation>
    <scope>NUCLEOTIDE SEQUENCE [LARGE SCALE GENOMIC DNA]</scope>
    <source>
        <strain evidence="18 19">CECT 7557</strain>
    </source>
</reference>
<dbReference type="PANTHER" id="PTHR22888:SF18">
    <property type="entry name" value="CYTOCHROME BO(3) UBIQUINOL OXIDASE SUBUNIT 2"/>
    <property type="match status" value="1"/>
</dbReference>
<keyword evidence="7" id="KW-0732">Signal</keyword>
<keyword evidence="4 14" id="KW-1003">Cell membrane</keyword>
<evidence type="ECO:0000256" key="5">
    <source>
        <dbReference type="ARBA" id="ARBA00022660"/>
    </source>
</evidence>
<dbReference type="PIRSF" id="PIRSF000292">
    <property type="entry name" value="Ubi_od_II"/>
    <property type="match status" value="1"/>
</dbReference>
<evidence type="ECO:0000256" key="15">
    <source>
        <dbReference type="SAM" id="Phobius"/>
    </source>
</evidence>
<evidence type="ECO:0000256" key="14">
    <source>
        <dbReference type="PIRNR" id="PIRNR000292"/>
    </source>
</evidence>
<evidence type="ECO:0000256" key="9">
    <source>
        <dbReference type="ARBA" id="ARBA00022989"/>
    </source>
</evidence>
<dbReference type="PROSITE" id="PS50999">
    <property type="entry name" value="COX2_TM"/>
    <property type="match status" value="1"/>
</dbReference>
<evidence type="ECO:0000259" key="17">
    <source>
        <dbReference type="PROSITE" id="PS50999"/>
    </source>
</evidence>
<keyword evidence="8 14" id="KW-0249">Electron transport</keyword>
<feature type="transmembrane region" description="Helical" evidence="15">
    <location>
        <begin position="37"/>
        <end position="61"/>
    </location>
</feature>
<dbReference type="GO" id="GO:0042773">
    <property type="term" value="P:ATP synthesis coupled electron transport"/>
    <property type="evidence" value="ECO:0007669"/>
    <property type="project" value="TreeGrafter"/>
</dbReference>
<sequence length="364" mass="40000">MRFSQVALLTGLMFLLSGCNLVVLNPSGDIAAQQGDLIVYATVLMLIVIVPVMALTVFFAFKYHKDKTDSAYEPDWDHSVSLEIVVWAVPLAIIICLAGLTWVATHRLEPYDDLKRISAEKPLDPNVEPLEVQVVALDWKWLFIYPEQGIATVNEAAVIVDRPVEFKLTSNTVMNAFYVPEMAGMIYTMAGMETELNAVLNHAGTFEGFSANYSGNGFSGMRFDLHASDEAGFDAWVEKVRAEGNELSREAFVALEEPSKNNPVAYFGAVEAGLWDKVLNHCVGDDEICLNDMMMVDALGGGGVEGLYNRELFRGLCSADDPEALFLMLRDEHASIKSEIISAMTLLPPAHDAPLQQSTPLEAN</sequence>
<evidence type="ECO:0000256" key="12">
    <source>
        <dbReference type="ARBA" id="ARBA00023139"/>
    </source>
</evidence>
<dbReference type="CDD" id="cd04212">
    <property type="entry name" value="CuRO_UO_II"/>
    <property type="match status" value="1"/>
</dbReference>
<dbReference type="SUPFAM" id="SSF49503">
    <property type="entry name" value="Cupredoxins"/>
    <property type="match status" value="1"/>
</dbReference>
<name>A0A0P1GJR2_9RHOB</name>
<dbReference type="RefSeq" id="WP_058288333.1">
    <property type="nucleotide sequence ID" value="NZ_CYSD01000002.1"/>
</dbReference>
<feature type="domain" description="Cytochrome oxidase subunit II transmembrane region profile" evidence="17">
    <location>
        <begin position="15"/>
        <end position="112"/>
    </location>
</feature>
<feature type="domain" description="Cytochrome oxidase subunit II copper A binding" evidence="16">
    <location>
        <begin position="127"/>
        <end position="239"/>
    </location>
</feature>
<feature type="transmembrane region" description="Helical" evidence="15">
    <location>
        <begin position="82"/>
        <end position="104"/>
    </location>
</feature>
<evidence type="ECO:0000256" key="6">
    <source>
        <dbReference type="ARBA" id="ARBA00022692"/>
    </source>
</evidence>
<keyword evidence="10 14" id="KW-0560">Oxidoreductase</keyword>
<keyword evidence="5 14" id="KW-0679">Respiratory chain</keyword>
<evidence type="ECO:0000256" key="7">
    <source>
        <dbReference type="ARBA" id="ARBA00022729"/>
    </source>
</evidence>
<evidence type="ECO:0000313" key="18">
    <source>
        <dbReference type="EMBL" id="CUH74981.1"/>
    </source>
</evidence>
<dbReference type="InterPro" id="IPR008972">
    <property type="entry name" value="Cupredoxin"/>
</dbReference>
<dbReference type="PANTHER" id="PTHR22888">
    <property type="entry name" value="CYTOCHROME C OXIDASE, SUBUNIT II"/>
    <property type="match status" value="1"/>
</dbReference>
<dbReference type="GO" id="GO:0004129">
    <property type="term" value="F:cytochrome-c oxidase activity"/>
    <property type="evidence" value="ECO:0007669"/>
    <property type="project" value="UniProtKB-UniRule"/>
</dbReference>
<evidence type="ECO:0000313" key="19">
    <source>
        <dbReference type="Proteomes" id="UP000052022"/>
    </source>
</evidence>
<keyword evidence="12" id="KW-0564">Palmitate</keyword>
<evidence type="ECO:0000256" key="13">
    <source>
        <dbReference type="ARBA" id="ARBA00023288"/>
    </source>
</evidence>
<dbReference type="PROSITE" id="PS51257">
    <property type="entry name" value="PROKAR_LIPOPROTEIN"/>
    <property type="match status" value="1"/>
</dbReference>
<dbReference type="InterPro" id="IPR002429">
    <property type="entry name" value="CcO_II-like_C"/>
</dbReference>
<dbReference type="InterPro" id="IPR045187">
    <property type="entry name" value="CcO_II"/>
</dbReference>
<dbReference type="NCBIfam" id="TIGR01433">
    <property type="entry name" value="CyoA"/>
    <property type="match status" value="1"/>
</dbReference>
<dbReference type="InterPro" id="IPR011759">
    <property type="entry name" value="Cyt_c_oxidase_su2_TM_dom"/>
</dbReference>
<dbReference type="InterPro" id="IPR034227">
    <property type="entry name" value="CuRO_UO_II"/>
</dbReference>
<organism evidence="18 19">
    <name type="scientific">Tritonibacter multivorans</name>
    <dbReference type="NCBI Taxonomy" id="928856"/>
    <lineage>
        <taxon>Bacteria</taxon>
        <taxon>Pseudomonadati</taxon>
        <taxon>Pseudomonadota</taxon>
        <taxon>Alphaproteobacteria</taxon>
        <taxon>Rhodobacterales</taxon>
        <taxon>Paracoccaceae</taxon>
        <taxon>Tritonibacter</taxon>
    </lineage>
</organism>
<keyword evidence="11 14" id="KW-0472">Membrane</keyword>
<protein>
    <recommendedName>
        <fullName evidence="14">Ubiquinol oxidase subunit 2</fullName>
    </recommendedName>
</protein>
<keyword evidence="6 15" id="KW-0812">Transmembrane</keyword>
<evidence type="ECO:0000256" key="2">
    <source>
        <dbReference type="ARBA" id="ARBA00007866"/>
    </source>
</evidence>
<dbReference type="OrthoDB" id="9783445at2"/>
<dbReference type="InterPro" id="IPR036257">
    <property type="entry name" value="Cyt_c_oxidase_su2_TM_sf"/>
</dbReference>
<dbReference type="Proteomes" id="UP000052022">
    <property type="component" value="Unassembled WGS sequence"/>
</dbReference>
<keyword evidence="3 14" id="KW-0813">Transport</keyword>
<dbReference type="Pfam" id="PF06481">
    <property type="entry name" value="COX_ARM"/>
    <property type="match status" value="1"/>
</dbReference>
<dbReference type="InterPro" id="IPR010514">
    <property type="entry name" value="COX_ARM"/>
</dbReference>
<dbReference type="SUPFAM" id="SSF81464">
    <property type="entry name" value="Cytochrome c oxidase subunit II-like, transmembrane region"/>
    <property type="match status" value="1"/>
</dbReference>
<accession>A0A0P1GJR2</accession>
<gene>
    <name evidence="18" type="primary">cyoA</name>
    <name evidence="18" type="ORF">TRM7557_00177</name>
</gene>
<dbReference type="Gene3D" id="1.10.287.90">
    <property type="match status" value="1"/>
</dbReference>
<evidence type="ECO:0000259" key="16">
    <source>
        <dbReference type="PROSITE" id="PS50857"/>
    </source>
</evidence>
<evidence type="ECO:0000256" key="11">
    <source>
        <dbReference type="ARBA" id="ARBA00023136"/>
    </source>
</evidence>
<keyword evidence="19" id="KW-1185">Reference proteome</keyword>
<dbReference type="STRING" id="928856.SAMN04488049_11387"/>
<dbReference type="GO" id="GO:0009486">
    <property type="term" value="F:cytochrome bo3 ubiquinol oxidase activity"/>
    <property type="evidence" value="ECO:0007669"/>
    <property type="project" value="InterPro"/>
</dbReference>
<evidence type="ECO:0000256" key="1">
    <source>
        <dbReference type="ARBA" id="ARBA00004651"/>
    </source>
</evidence>
<dbReference type="GO" id="GO:0016682">
    <property type="term" value="F:oxidoreductase activity, acting on diphenols and related substances as donors, oxygen as acceptor"/>
    <property type="evidence" value="ECO:0007669"/>
    <property type="project" value="InterPro"/>
</dbReference>
<keyword evidence="9 15" id="KW-1133">Transmembrane helix</keyword>
<dbReference type="GO" id="GO:0005886">
    <property type="term" value="C:plasma membrane"/>
    <property type="evidence" value="ECO:0007669"/>
    <property type="project" value="UniProtKB-SubCell"/>
</dbReference>
<evidence type="ECO:0000256" key="4">
    <source>
        <dbReference type="ARBA" id="ARBA00022475"/>
    </source>
</evidence>
<evidence type="ECO:0000256" key="8">
    <source>
        <dbReference type="ARBA" id="ARBA00022982"/>
    </source>
</evidence>
<dbReference type="InterPro" id="IPR006333">
    <property type="entry name" value="Cyt_o_ubiquinol_oxidase_su2"/>
</dbReference>
<evidence type="ECO:0000256" key="3">
    <source>
        <dbReference type="ARBA" id="ARBA00022448"/>
    </source>
</evidence>
<dbReference type="Gene3D" id="2.60.40.420">
    <property type="entry name" value="Cupredoxins - blue copper proteins"/>
    <property type="match status" value="1"/>
</dbReference>
<comment type="similarity">
    <text evidence="2 14">Belongs to the cytochrome c oxidase subunit 2 family.</text>
</comment>
<dbReference type="AlphaFoldDB" id="A0A0P1GJR2"/>
<keyword evidence="13" id="KW-0449">Lipoprotein</keyword>
<dbReference type="PROSITE" id="PS50857">
    <property type="entry name" value="COX2_CUA"/>
    <property type="match status" value="1"/>
</dbReference>
<proteinExistence type="inferred from homology"/>
<comment type="subcellular location">
    <subcellularLocation>
        <location evidence="1">Cell membrane</location>
        <topology evidence="1">Multi-pass membrane protein</topology>
    </subcellularLocation>
</comment>
<dbReference type="EMBL" id="CYSD01000002">
    <property type="protein sequence ID" value="CUH74981.1"/>
    <property type="molecule type" value="Genomic_DNA"/>
</dbReference>
<dbReference type="GO" id="GO:0005507">
    <property type="term" value="F:copper ion binding"/>
    <property type="evidence" value="ECO:0007669"/>
    <property type="project" value="InterPro"/>
</dbReference>
<evidence type="ECO:0000256" key="10">
    <source>
        <dbReference type="ARBA" id="ARBA00023002"/>
    </source>
</evidence>